<proteinExistence type="predicted"/>
<keyword evidence="2" id="KW-0576">Peroxisome</keyword>
<evidence type="ECO:0000256" key="3">
    <source>
        <dbReference type="ARBA" id="ARBA00023235"/>
    </source>
</evidence>
<keyword evidence="3" id="KW-0413">Isomerase</keyword>
<dbReference type="Pfam" id="PF00378">
    <property type="entry name" value="ECH_1"/>
    <property type="match status" value="1"/>
</dbReference>
<dbReference type="SUPFAM" id="SSF52096">
    <property type="entry name" value="ClpP/crotonase"/>
    <property type="match status" value="1"/>
</dbReference>
<dbReference type="InterPro" id="IPR014748">
    <property type="entry name" value="Enoyl-CoA_hydra_C"/>
</dbReference>
<gene>
    <name evidence="4" type="ORF">DM01DRAFT_1318938</name>
</gene>
<dbReference type="PANTHER" id="PTHR43684:SF1">
    <property type="entry name" value="ENOYL-COA DELTA ISOMERASE 2"/>
    <property type="match status" value="1"/>
</dbReference>
<dbReference type="AlphaFoldDB" id="A0A1X2GP90"/>
<dbReference type="EMBL" id="MCGT01000007">
    <property type="protein sequence ID" value="ORX58166.1"/>
    <property type="molecule type" value="Genomic_DNA"/>
</dbReference>
<dbReference type="InterPro" id="IPR051053">
    <property type="entry name" value="ECH/Chromodomain_protein"/>
</dbReference>
<evidence type="ECO:0000256" key="2">
    <source>
        <dbReference type="ARBA" id="ARBA00023140"/>
    </source>
</evidence>
<dbReference type="Gene3D" id="3.90.226.10">
    <property type="entry name" value="2-enoyl-CoA Hydratase, Chain A, domain 1"/>
    <property type="match status" value="1"/>
</dbReference>
<dbReference type="PANTHER" id="PTHR43684">
    <property type="match status" value="1"/>
</dbReference>
<dbReference type="InterPro" id="IPR029045">
    <property type="entry name" value="ClpP/crotonase-like_dom_sf"/>
</dbReference>
<sequence length="268" mass="29732">MALPTFKTLEITVPHPGVAVVCFNRPQRYNSLTPQAYLDWLNAVRYVANDDSLKVCVLTGKGKFYCSGQDLDFSVADEDGIAPEERFANTKNLITEMINFPKLLIAGVNGNSIGFGCTTLGLCDVVYSVPEATFNTPFMQFGFCAEGCSSVLFPRIMGVSKANEMLLLGRRFSAKEMEECNFLRVLPSEGFHDQVIKLAAQASNFSLEALKVTKSLVRGVDRELLHKTNTDEMDRLAERMVSPDSLESIMKFMQQARDKKKAKTNGSL</sequence>
<dbReference type="GO" id="GO:0004165">
    <property type="term" value="F:delta(3)-delta(2)-enoyl-CoA isomerase activity"/>
    <property type="evidence" value="ECO:0007669"/>
    <property type="project" value="UniProtKB-ARBA"/>
</dbReference>
<dbReference type="Gene3D" id="1.10.12.10">
    <property type="entry name" value="Lyase 2-enoyl-coa Hydratase, Chain A, domain 2"/>
    <property type="match status" value="1"/>
</dbReference>
<accession>A0A1X2GP90</accession>
<organism evidence="4 5">
    <name type="scientific">Hesseltinella vesiculosa</name>
    <dbReference type="NCBI Taxonomy" id="101127"/>
    <lineage>
        <taxon>Eukaryota</taxon>
        <taxon>Fungi</taxon>
        <taxon>Fungi incertae sedis</taxon>
        <taxon>Mucoromycota</taxon>
        <taxon>Mucoromycotina</taxon>
        <taxon>Mucoromycetes</taxon>
        <taxon>Mucorales</taxon>
        <taxon>Cunninghamellaceae</taxon>
        <taxon>Hesseltinella</taxon>
    </lineage>
</organism>
<reference evidence="4 5" key="1">
    <citation type="submission" date="2016-07" db="EMBL/GenBank/DDBJ databases">
        <title>Pervasive Adenine N6-methylation of Active Genes in Fungi.</title>
        <authorList>
            <consortium name="DOE Joint Genome Institute"/>
            <person name="Mondo S.J."/>
            <person name="Dannebaum R.O."/>
            <person name="Kuo R.C."/>
            <person name="Labutti K."/>
            <person name="Haridas S."/>
            <person name="Kuo A."/>
            <person name="Salamov A."/>
            <person name="Ahrendt S.R."/>
            <person name="Lipzen A."/>
            <person name="Sullivan W."/>
            <person name="Andreopoulos W.B."/>
            <person name="Clum A."/>
            <person name="Lindquist E."/>
            <person name="Daum C."/>
            <person name="Ramamoorthy G.K."/>
            <person name="Gryganskyi A."/>
            <person name="Culley D."/>
            <person name="Magnuson J.K."/>
            <person name="James T.Y."/>
            <person name="O'Malley M.A."/>
            <person name="Stajich J.E."/>
            <person name="Spatafora J.W."/>
            <person name="Visel A."/>
            <person name="Grigoriev I.V."/>
        </authorList>
    </citation>
    <scope>NUCLEOTIDE SEQUENCE [LARGE SCALE GENOMIC DNA]</scope>
    <source>
        <strain evidence="4 5">NRRL 3301</strain>
    </source>
</reference>
<dbReference type="Proteomes" id="UP000242146">
    <property type="component" value="Unassembled WGS sequence"/>
</dbReference>
<dbReference type="STRING" id="101127.A0A1X2GP90"/>
<dbReference type="GO" id="GO:0005777">
    <property type="term" value="C:peroxisome"/>
    <property type="evidence" value="ECO:0007669"/>
    <property type="project" value="UniProtKB-SubCell"/>
</dbReference>
<protein>
    <submittedName>
        <fullName evidence="4">ClpP/crotonase</fullName>
    </submittedName>
</protein>
<dbReference type="InterPro" id="IPR001753">
    <property type="entry name" value="Enoyl-CoA_hydra/iso"/>
</dbReference>
<name>A0A1X2GP90_9FUNG</name>
<evidence type="ECO:0000256" key="1">
    <source>
        <dbReference type="ARBA" id="ARBA00004275"/>
    </source>
</evidence>
<keyword evidence="5" id="KW-1185">Reference proteome</keyword>
<comment type="caution">
    <text evidence="4">The sequence shown here is derived from an EMBL/GenBank/DDBJ whole genome shotgun (WGS) entry which is preliminary data.</text>
</comment>
<evidence type="ECO:0000313" key="4">
    <source>
        <dbReference type="EMBL" id="ORX58166.1"/>
    </source>
</evidence>
<dbReference type="OrthoDB" id="448450at2759"/>
<comment type="subcellular location">
    <subcellularLocation>
        <location evidence="1">Peroxisome</location>
    </subcellularLocation>
</comment>
<dbReference type="CDD" id="cd06558">
    <property type="entry name" value="crotonase-like"/>
    <property type="match status" value="1"/>
</dbReference>
<evidence type="ECO:0000313" key="5">
    <source>
        <dbReference type="Proteomes" id="UP000242146"/>
    </source>
</evidence>